<feature type="transmembrane region" description="Helical" evidence="1">
    <location>
        <begin position="60"/>
        <end position="80"/>
    </location>
</feature>
<name>Q0HR98_SHESR</name>
<evidence type="ECO:0000313" key="2">
    <source>
        <dbReference type="EMBL" id="ABI44357.1"/>
    </source>
</evidence>
<dbReference type="KEGG" id="shm:Shewmr7_3375"/>
<proteinExistence type="predicted"/>
<feature type="transmembrane region" description="Helical" evidence="1">
    <location>
        <begin position="101"/>
        <end position="124"/>
    </location>
</feature>
<keyword evidence="1" id="KW-0812">Transmembrane</keyword>
<keyword evidence="1" id="KW-1133">Transmembrane helix</keyword>
<dbReference type="EMBL" id="CP000444">
    <property type="protein sequence ID" value="ABI44357.1"/>
    <property type="molecule type" value="Genomic_DNA"/>
</dbReference>
<dbReference type="HOGENOM" id="CLU_893990_0_0_6"/>
<accession>Q0HR98</accession>
<dbReference type="AlphaFoldDB" id="Q0HR98"/>
<keyword evidence="1" id="KW-0472">Membrane</keyword>
<protein>
    <submittedName>
        <fullName evidence="2">Uncharacterized protein</fullName>
    </submittedName>
</protein>
<sequence length="317" mass="36575">MSTTANMKPYQIKLRYFLLPVLLHMSGITLLFFLSSIFFTKYLSELIGHNHFYQTYLTSIEWNGIISLFCISGFVSYLSTRLIKKPFSFIEFKKPRYKDSMWLSLFSLQSLLLISAFLLSSFGLSKLSELDSPTEWQEKGMPVYFTVKTADLSGQKSVHIQLSPSQRYSKAIDVFCVISLDSSGNFWAGFNYPFSVKKTEKYPSEKIDKLIRDSVNKCKNTSNSDIKYLKKSSFAFENSGYLNALKRIVSSDILENNNITLFVASQHLEFNSEKTDLLKGFLMMFATIMTFLAYELWQAKIHWETYWAIKKIESGLA</sequence>
<feature type="transmembrane region" description="Helical" evidence="1">
    <location>
        <begin position="16"/>
        <end position="40"/>
    </location>
</feature>
<evidence type="ECO:0000256" key="1">
    <source>
        <dbReference type="SAM" id="Phobius"/>
    </source>
</evidence>
<reference evidence="2" key="1">
    <citation type="submission" date="2006-08" db="EMBL/GenBank/DDBJ databases">
        <title>Complete sequence of Chromosome1 of Shewanella sp. MR-7.</title>
        <authorList>
            <consortium name="US DOE Joint Genome Institute"/>
            <person name="Copeland A."/>
            <person name="Lucas S."/>
            <person name="Lapidus A."/>
            <person name="Barry K."/>
            <person name="Detter J.C."/>
            <person name="Glavina del Rio T."/>
            <person name="Hammon N."/>
            <person name="Israni S."/>
            <person name="Dalin E."/>
            <person name="Tice H."/>
            <person name="Pitluck S."/>
            <person name="Kiss H."/>
            <person name="Brettin T."/>
            <person name="Bruce D."/>
            <person name="Han C."/>
            <person name="Tapia R."/>
            <person name="Gilna P."/>
            <person name="Schmutz J."/>
            <person name="Larimer F."/>
            <person name="Land M."/>
            <person name="Hauser L."/>
            <person name="Kyrpides N."/>
            <person name="Mikhailova N."/>
            <person name="Nealson K."/>
            <person name="Konstantinidis K."/>
            <person name="Klappenbach J."/>
            <person name="Tiedje J."/>
            <person name="Richardson P."/>
        </authorList>
    </citation>
    <scope>NUCLEOTIDE SEQUENCE</scope>
    <source>
        <strain evidence="2">MR-7</strain>
    </source>
</reference>
<organism evidence="2">
    <name type="scientific">Shewanella sp. (strain MR-7)</name>
    <dbReference type="NCBI Taxonomy" id="60481"/>
    <lineage>
        <taxon>Bacteria</taxon>
        <taxon>Pseudomonadati</taxon>
        <taxon>Pseudomonadota</taxon>
        <taxon>Gammaproteobacteria</taxon>
        <taxon>Alteromonadales</taxon>
        <taxon>Shewanellaceae</taxon>
        <taxon>Shewanella</taxon>
    </lineage>
</organism>
<gene>
    <name evidence="2" type="ordered locus">Shewmr7_3375</name>
</gene>